<proteinExistence type="inferred from homology"/>
<keyword evidence="1 6" id="KW-0963">Cytoplasm</keyword>
<dbReference type="GO" id="GO:0033890">
    <property type="term" value="F:ribonuclease D activity"/>
    <property type="evidence" value="ECO:0007669"/>
    <property type="project" value="UniProtKB-UniRule"/>
</dbReference>
<gene>
    <name evidence="6" type="primary">rnd</name>
    <name evidence="8" type="ORF">SAMN02927928_0330</name>
</gene>
<dbReference type="AlphaFoldDB" id="A0A1G4PFN4"/>
<dbReference type="InterPro" id="IPR044876">
    <property type="entry name" value="HRDC_dom_sf"/>
</dbReference>
<protein>
    <recommendedName>
        <fullName evidence="6">Ribonuclease D</fullName>
        <shortName evidence="6">RNase D</shortName>
        <ecNumber evidence="6">3.1.13.5</ecNumber>
    </recommendedName>
</protein>
<dbReference type="InterPro" id="IPR002562">
    <property type="entry name" value="3'-5'_exonuclease_dom"/>
</dbReference>
<dbReference type="EMBL" id="FMTS01000001">
    <property type="protein sequence ID" value="SCW31031.1"/>
    <property type="molecule type" value="Genomic_DNA"/>
</dbReference>
<dbReference type="HAMAP" id="MF_01899">
    <property type="entry name" value="RNase_D"/>
    <property type="match status" value="1"/>
</dbReference>
<dbReference type="InterPro" id="IPR051086">
    <property type="entry name" value="RNase_D-like"/>
</dbReference>
<dbReference type="Gene3D" id="1.10.150.80">
    <property type="entry name" value="HRDC domain"/>
    <property type="match status" value="1"/>
</dbReference>
<accession>A0A1G4PFN4</accession>
<dbReference type="InterPro" id="IPR002121">
    <property type="entry name" value="HRDC_dom"/>
</dbReference>
<dbReference type="GO" id="GO:0008408">
    <property type="term" value="F:3'-5' exonuclease activity"/>
    <property type="evidence" value="ECO:0007669"/>
    <property type="project" value="InterPro"/>
</dbReference>
<dbReference type="EC" id="3.1.13.5" evidence="6"/>
<dbReference type="InterPro" id="IPR012337">
    <property type="entry name" value="RNaseH-like_sf"/>
</dbReference>
<reference evidence="9" key="1">
    <citation type="submission" date="2016-10" db="EMBL/GenBank/DDBJ databases">
        <authorList>
            <person name="Varghese N."/>
            <person name="Submissions S."/>
        </authorList>
    </citation>
    <scope>NUCLEOTIDE SEQUENCE [LARGE SCALE GENOMIC DNA]</scope>
    <source>
        <strain evidence="9">CGMCC 1.3431</strain>
    </source>
</reference>
<dbReference type="SUPFAM" id="SSF53098">
    <property type="entry name" value="Ribonuclease H-like"/>
    <property type="match status" value="1"/>
</dbReference>
<name>A0A1G4PFN4_9CAUL</name>
<dbReference type="RefSeq" id="WP_090642889.1">
    <property type="nucleotide sequence ID" value="NZ_CBCRYE010000001.1"/>
</dbReference>
<dbReference type="SUPFAM" id="SSF47819">
    <property type="entry name" value="HRDC-like"/>
    <property type="match status" value="2"/>
</dbReference>
<dbReference type="Pfam" id="PF00570">
    <property type="entry name" value="HRDC"/>
    <property type="match status" value="1"/>
</dbReference>
<dbReference type="InterPro" id="IPR036397">
    <property type="entry name" value="RNaseH_sf"/>
</dbReference>
<evidence type="ECO:0000313" key="8">
    <source>
        <dbReference type="EMBL" id="SCW31031.1"/>
    </source>
</evidence>
<evidence type="ECO:0000313" key="9">
    <source>
        <dbReference type="Proteomes" id="UP000199150"/>
    </source>
</evidence>
<dbReference type="InterPro" id="IPR006292">
    <property type="entry name" value="RNase_D"/>
</dbReference>
<dbReference type="Gene3D" id="3.30.420.10">
    <property type="entry name" value="Ribonuclease H-like superfamily/Ribonuclease H"/>
    <property type="match status" value="1"/>
</dbReference>
<dbReference type="SMART" id="SM00474">
    <property type="entry name" value="35EXOc"/>
    <property type="match status" value="1"/>
</dbReference>
<dbReference type="InterPro" id="IPR010997">
    <property type="entry name" value="HRDC-like_sf"/>
</dbReference>
<dbReference type="GO" id="GO:0000166">
    <property type="term" value="F:nucleotide binding"/>
    <property type="evidence" value="ECO:0007669"/>
    <property type="project" value="InterPro"/>
</dbReference>
<sequence>MTPITNTNDLIAFCDAIKSAPFITVDTEFMRETTYWPKLCLIQAASEEHEAIIDPLANGLDLKPFLDVLADESVLKVFHACRQDMEIFVNLGVMPRPVFDTQVAAMAAGYGDQVAYDSLVRQKLKIDIDKGSRFTDWARRPLSDHQLNYALGDVTHLAKLFPKLRDRLERQGRLDWVSEEMKALTAPGLYSTNPDDAWRRLKPRKHSVKYMAVFSQVAAWRERMAQERDMPRGRILKDEGIDEIATQLPTDAAAFDHLRSTSKGFGASKFGLDLAEIIRNALKNPEAFAPKVEKSAPPVQVPASVVELLKVLLRIRCEEEGVAPKLIATVADLEKIALDDKAQVPALEGWRRNVFGDDALRLKRGELALVLNGTKVELVELD</sequence>
<feature type="domain" description="HRDC" evidence="7">
    <location>
        <begin position="207"/>
        <end position="288"/>
    </location>
</feature>
<dbReference type="OrthoDB" id="9800549at2"/>
<evidence type="ECO:0000256" key="4">
    <source>
        <dbReference type="ARBA" id="ARBA00022801"/>
    </source>
</evidence>
<dbReference type="STRING" id="260084.SAMN02927928_0330"/>
<evidence type="ECO:0000256" key="1">
    <source>
        <dbReference type="ARBA" id="ARBA00022490"/>
    </source>
</evidence>
<dbReference type="PANTHER" id="PTHR47649">
    <property type="entry name" value="RIBONUCLEASE D"/>
    <property type="match status" value="1"/>
</dbReference>
<keyword evidence="3 6" id="KW-0540">Nuclease</keyword>
<comment type="function">
    <text evidence="6">Exonuclease involved in the 3' processing of various precursor tRNAs. Initiates hydrolysis at the 3'-terminus of an RNA molecule and releases 5'-mononucleotides.</text>
</comment>
<keyword evidence="2 6" id="KW-0819">tRNA processing</keyword>
<evidence type="ECO:0000256" key="5">
    <source>
        <dbReference type="ARBA" id="ARBA00022839"/>
    </source>
</evidence>
<evidence type="ECO:0000256" key="3">
    <source>
        <dbReference type="ARBA" id="ARBA00022722"/>
    </source>
</evidence>
<dbReference type="CDD" id="cd06142">
    <property type="entry name" value="RNaseD_exo"/>
    <property type="match status" value="1"/>
</dbReference>
<dbReference type="Proteomes" id="UP000199150">
    <property type="component" value="Unassembled WGS sequence"/>
</dbReference>
<evidence type="ECO:0000259" key="7">
    <source>
        <dbReference type="PROSITE" id="PS50967"/>
    </source>
</evidence>
<comment type="similarity">
    <text evidence="6">Belongs to the RNase D family.</text>
</comment>
<dbReference type="PROSITE" id="PS50967">
    <property type="entry name" value="HRDC"/>
    <property type="match status" value="1"/>
</dbReference>
<dbReference type="PANTHER" id="PTHR47649:SF1">
    <property type="entry name" value="RIBONUCLEASE D"/>
    <property type="match status" value="1"/>
</dbReference>
<dbReference type="NCBIfam" id="TIGR01388">
    <property type="entry name" value="rnd"/>
    <property type="match status" value="1"/>
</dbReference>
<comment type="cofactor">
    <cofactor evidence="6">
        <name>a divalent metal cation</name>
        <dbReference type="ChEBI" id="CHEBI:60240"/>
    </cofactor>
</comment>
<dbReference type="Pfam" id="PF01612">
    <property type="entry name" value="DNA_pol_A_exo1"/>
    <property type="match status" value="1"/>
</dbReference>
<comment type="catalytic activity">
    <reaction evidence="6">
        <text>Exonucleolytic cleavage that removes extra residues from the 3'-terminus of tRNA to produce 5'-mononucleotides.</text>
        <dbReference type="EC" id="3.1.13.5"/>
    </reaction>
</comment>
<dbReference type="GO" id="GO:0005737">
    <property type="term" value="C:cytoplasm"/>
    <property type="evidence" value="ECO:0007669"/>
    <property type="project" value="UniProtKB-SubCell"/>
</dbReference>
<keyword evidence="9" id="KW-1185">Reference proteome</keyword>
<keyword evidence="4 6" id="KW-0378">Hydrolase</keyword>
<evidence type="ECO:0000256" key="2">
    <source>
        <dbReference type="ARBA" id="ARBA00022694"/>
    </source>
</evidence>
<dbReference type="SMART" id="SM00341">
    <property type="entry name" value="HRDC"/>
    <property type="match status" value="1"/>
</dbReference>
<organism evidence="8 9">
    <name type="scientific">Asticcacaulis taihuensis</name>
    <dbReference type="NCBI Taxonomy" id="260084"/>
    <lineage>
        <taxon>Bacteria</taxon>
        <taxon>Pseudomonadati</taxon>
        <taxon>Pseudomonadota</taxon>
        <taxon>Alphaproteobacteria</taxon>
        <taxon>Caulobacterales</taxon>
        <taxon>Caulobacteraceae</taxon>
        <taxon>Asticcacaulis</taxon>
    </lineage>
</organism>
<dbReference type="GO" id="GO:0042780">
    <property type="term" value="P:tRNA 3'-end processing"/>
    <property type="evidence" value="ECO:0007669"/>
    <property type="project" value="UniProtKB-UniRule"/>
</dbReference>
<evidence type="ECO:0000256" key="6">
    <source>
        <dbReference type="HAMAP-Rule" id="MF_01899"/>
    </source>
</evidence>
<dbReference type="GO" id="GO:0003676">
    <property type="term" value="F:nucleic acid binding"/>
    <property type="evidence" value="ECO:0007669"/>
    <property type="project" value="InterPro"/>
</dbReference>
<keyword evidence="5 6" id="KW-0269">Exonuclease</keyword>
<comment type="subcellular location">
    <subcellularLocation>
        <location evidence="6">Cytoplasm</location>
    </subcellularLocation>
</comment>